<dbReference type="Proteomes" id="UP001341840">
    <property type="component" value="Unassembled WGS sequence"/>
</dbReference>
<organism evidence="1 2">
    <name type="scientific">Stylosanthes scabra</name>
    <dbReference type="NCBI Taxonomy" id="79078"/>
    <lineage>
        <taxon>Eukaryota</taxon>
        <taxon>Viridiplantae</taxon>
        <taxon>Streptophyta</taxon>
        <taxon>Embryophyta</taxon>
        <taxon>Tracheophyta</taxon>
        <taxon>Spermatophyta</taxon>
        <taxon>Magnoliopsida</taxon>
        <taxon>eudicotyledons</taxon>
        <taxon>Gunneridae</taxon>
        <taxon>Pentapetalae</taxon>
        <taxon>rosids</taxon>
        <taxon>fabids</taxon>
        <taxon>Fabales</taxon>
        <taxon>Fabaceae</taxon>
        <taxon>Papilionoideae</taxon>
        <taxon>50 kb inversion clade</taxon>
        <taxon>dalbergioids sensu lato</taxon>
        <taxon>Dalbergieae</taxon>
        <taxon>Pterocarpus clade</taxon>
        <taxon>Stylosanthes</taxon>
    </lineage>
</organism>
<evidence type="ECO:0000313" key="1">
    <source>
        <dbReference type="EMBL" id="MED6194285.1"/>
    </source>
</evidence>
<evidence type="ECO:0000313" key="2">
    <source>
        <dbReference type="Proteomes" id="UP001341840"/>
    </source>
</evidence>
<sequence length="172" mass="19495">MNRDAVVDGFPQEDLQFWWKPELLEGRPDPLLLALCRKLLNRRVEEGEADLVARSNCVAISFSWSPVSKPRVLKNVNLSSRMIFQSKPFSNTFLLSSKLLQAHEGLLAIGDLMKSDWWKYLPLKILLIRELGLDKILQACLANIAKLKALRSLKSSPPMHSIFANNILADPM</sequence>
<keyword evidence="2" id="KW-1185">Reference proteome</keyword>
<dbReference type="EMBL" id="JASCZI010211552">
    <property type="protein sequence ID" value="MED6194285.1"/>
    <property type="molecule type" value="Genomic_DNA"/>
</dbReference>
<accession>A0ABU6XC26</accession>
<name>A0ABU6XC26_9FABA</name>
<comment type="caution">
    <text evidence="1">The sequence shown here is derived from an EMBL/GenBank/DDBJ whole genome shotgun (WGS) entry which is preliminary data.</text>
</comment>
<gene>
    <name evidence="1" type="ORF">PIB30_027130</name>
</gene>
<reference evidence="1 2" key="1">
    <citation type="journal article" date="2023" name="Plants (Basel)">
        <title>Bridging the Gap: Combining Genomics and Transcriptomics Approaches to Understand Stylosanthes scabra, an Orphan Legume from the Brazilian Caatinga.</title>
        <authorList>
            <person name="Ferreira-Neto J.R.C."/>
            <person name="da Silva M.D."/>
            <person name="Binneck E."/>
            <person name="de Melo N.F."/>
            <person name="da Silva R.H."/>
            <person name="de Melo A.L.T.M."/>
            <person name="Pandolfi V."/>
            <person name="Bustamante F.O."/>
            <person name="Brasileiro-Vidal A.C."/>
            <person name="Benko-Iseppon A.M."/>
        </authorList>
    </citation>
    <scope>NUCLEOTIDE SEQUENCE [LARGE SCALE GENOMIC DNA]</scope>
    <source>
        <tissue evidence="1">Leaves</tissue>
    </source>
</reference>
<proteinExistence type="predicted"/>
<protein>
    <submittedName>
        <fullName evidence="1">Uncharacterized protein</fullName>
    </submittedName>
</protein>